<evidence type="ECO:0000313" key="2">
    <source>
        <dbReference type="Proteomes" id="UP000634136"/>
    </source>
</evidence>
<protein>
    <submittedName>
        <fullName evidence="1">Retrovirus-related Pol polyprotein from transposon RE1</fullName>
    </submittedName>
</protein>
<dbReference type="EMBL" id="JAAIUW010000006">
    <property type="protein sequence ID" value="KAF7826992.1"/>
    <property type="molecule type" value="Genomic_DNA"/>
</dbReference>
<accession>A0A834TT51</accession>
<sequence>MGLARHVMRYIKGTKDYGFWCFFMDEQARSCGSEGILFIDNKSAIFSYGRTKHINIKFHAMRLAGMNGEVKILHYSTITPSRQLRQTTA</sequence>
<proteinExistence type="predicted"/>
<organism evidence="1 2">
    <name type="scientific">Senna tora</name>
    <dbReference type="NCBI Taxonomy" id="362788"/>
    <lineage>
        <taxon>Eukaryota</taxon>
        <taxon>Viridiplantae</taxon>
        <taxon>Streptophyta</taxon>
        <taxon>Embryophyta</taxon>
        <taxon>Tracheophyta</taxon>
        <taxon>Spermatophyta</taxon>
        <taxon>Magnoliopsida</taxon>
        <taxon>eudicotyledons</taxon>
        <taxon>Gunneridae</taxon>
        <taxon>Pentapetalae</taxon>
        <taxon>rosids</taxon>
        <taxon>fabids</taxon>
        <taxon>Fabales</taxon>
        <taxon>Fabaceae</taxon>
        <taxon>Caesalpinioideae</taxon>
        <taxon>Cassia clade</taxon>
        <taxon>Senna</taxon>
    </lineage>
</organism>
<comment type="caution">
    <text evidence="1">The sequence shown here is derived from an EMBL/GenBank/DDBJ whole genome shotgun (WGS) entry which is preliminary data.</text>
</comment>
<name>A0A834TT51_9FABA</name>
<evidence type="ECO:0000313" key="1">
    <source>
        <dbReference type="EMBL" id="KAF7826992.1"/>
    </source>
</evidence>
<keyword evidence="2" id="KW-1185">Reference proteome</keyword>
<gene>
    <name evidence="1" type="ORF">G2W53_018156</name>
</gene>
<dbReference type="Proteomes" id="UP000634136">
    <property type="component" value="Unassembled WGS sequence"/>
</dbReference>
<reference evidence="1" key="1">
    <citation type="submission" date="2020-09" db="EMBL/GenBank/DDBJ databases">
        <title>Genome-Enabled Discovery of Anthraquinone Biosynthesis in Senna tora.</title>
        <authorList>
            <person name="Kang S.-H."/>
            <person name="Pandey R.P."/>
            <person name="Lee C.-M."/>
            <person name="Sim J.-S."/>
            <person name="Jeong J.-T."/>
            <person name="Choi B.-S."/>
            <person name="Jung M."/>
            <person name="Ginzburg D."/>
            <person name="Zhao K."/>
            <person name="Won S.Y."/>
            <person name="Oh T.-J."/>
            <person name="Yu Y."/>
            <person name="Kim N.-H."/>
            <person name="Lee O.R."/>
            <person name="Lee T.-H."/>
            <person name="Bashyal P."/>
            <person name="Kim T.-S."/>
            <person name="Lee W.-H."/>
            <person name="Kawkins C."/>
            <person name="Kim C.-K."/>
            <person name="Kim J.S."/>
            <person name="Ahn B.O."/>
            <person name="Rhee S.Y."/>
            <person name="Sohng J.K."/>
        </authorList>
    </citation>
    <scope>NUCLEOTIDE SEQUENCE</scope>
    <source>
        <tissue evidence="1">Leaf</tissue>
    </source>
</reference>
<dbReference type="AlphaFoldDB" id="A0A834TT51"/>